<keyword evidence="3" id="KW-1185">Reference proteome</keyword>
<feature type="signal peptide" evidence="1">
    <location>
        <begin position="1"/>
        <end position="16"/>
    </location>
</feature>
<reference evidence="2" key="1">
    <citation type="submission" date="2020-05" db="EMBL/GenBank/DDBJ databases">
        <title>Phylogenomic resolution of chytrid fungi.</title>
        <authorList>
            <person name="Stajich J.E."/>
            <person name="Amses K."/>
            <person name="Simmons R."/>
            <person name="Seto K."/>
            <person name="Myers J."/>
            <person name="Bonds A."/>
            <person name="Quandt C.A."/>
            <person name="Barry K."/>
            <person name="Liu P."/>
            <person name="Grigoriev I."/>
            <person name="Longcore J.E."/>
            <person name="James T.Y."/>
        </authorList>
    </citation>
    <scope>NUCLEOTIDE SEQUENCE</scope>
    <source>
        <strain evidence="2">JEL0476</strain>
    </source>
</reference>
<keyword evidence="1" id="KW-0732">Signal</keyword>
<proteinExistence type="predicted"/>
<gene>
    <name evidence="2" type="ORF">HK099_004502</name>
</gene>
<dbReference type="AlphaFoldDB" id="A0AAD5U9Q3"/>
<accession>A0AAD5U9Q3</accession>
<dbReference type="Proteomes" id="UP001211065">
    <property type="component" value="Unassembled WGS sequence"/>
</dbReference>
<comment type="caution">
    <text evidence="2">The sequence shown here is derived from an EMBL/GenBank/DDBJ whole genome shotgun (WGS) entry which is preliminary data.</text>
</comment>
<evidence type="ECO:0000313" key="3">
    <source>
        <dbReference type="Proteomes" id="UP001211065"/>
    </source>
</evidence>
<feature type="chain" id="PRO_5042041882" evidence="1">
    <location>
        <begin position="17"/>
        <end position="184"/>
    </location>
</feature>
<evidence type="ECO:0000256" key="1">
    <source>
        <dbReference type="SAM" id="SignalP"/>
    </source>
</evidence>
<sequence>MVKTLLFTTLAVIVSAARDCASVKNNCVGLPGFECINDFCVRTQTPSPLNKRVQYLRCSDDMSVWECNPDQECRGGFCRTPLEKRVQYLRCSDDMSVWECNPDQECRGGFCRTPLEKRVQYLRCSDDMSVWECNADQECRGGFCRNPVKVSCNENQIEENGVCRSCKGMAECCGLPAFANHPKC</sequence>
<evidence type="ECO:0000313" key="2">
    <source>
        <dbReference type="EMBL" id="KAJ3226622.1"/>
    </source>
</evidence>
<organism evidence="2 3">
    <name type="scientific">Clydaea vesicula</name>
    <dbReference type="NCBI Taxonomy" id="447962"/>
    <lineage>
        <taxon>Eukaryota</taxon>
        <taxon>Fungi</taxon>
        <taxon>Fungi incertae sedis</taxon>
        <taxon>Chytridiomycota</taxon>
        <taxon>Chytridiomycota incertae sedis</taxon>
        <taxon>Chytridiomycetes</taxon>
        <taxon>Lobulomycetales</taxon>
        <taxon>Lobulomycetaceae</taxon>
        <taxon>Clydaea</taxon>
    </lineage>
</organism>
<dbReference type="EMBL" id="JADGJW010000032">
    <property type="protein sequence ID" value="KAJ3226622.1"/>
    <property type="molecule type" value="Genomic_DNA"/>
</dbReference>
<protein>
    <submittedName>
        <fullName evidence="2">Uncharacterized protein</fullName>
    </submittedName>
</protein>
<name>A0AAD5U9Q3_9FUNG</name>